<name>A0A813DVM6_POLGL</name>
<evidence type="ECO:0000313" key="7">
    <source>
        <dbReference type="Proteomes" id="UP000654075"/>
    </source>
</evidence>
<comment type="caution">
    <text evidence="5">The sequence shown here is derived from an EMBL/GenBank/DDBJ whole genome shotgun (WGS) entry which is preliminary data.</text>
</comment>
<dbReference type="GO" id="GO:0097527">
    <property type="term" value="P:necroptotic signaling pathway"/>
    <property type="evidence" value="ECO:0007669"/>
    <property type="project" value="TreeGrafter"/>
</dbReference>
<evidence type="ECO:0000256" key="3">
    <source>
        <dbReference type="SAM" id="MobiDB-lite"/>
    </source>
</evidence>
<gene>
    <name evidence="5" type="ORF">PGLA1383_LOCUS9085</name>
    <name evidence="6" type="ORF">PGLA2088_LOCUS47430</name>
</gene>
<dbReference type="PANTHER" id="PTHR44329:SF298">
    <property type="entry name" value="MIXED LINEAGE KINASE DOMAIN-LIKE PROTEIN"/>
    <property type="match status" value="1"/>
</dbReference>
<dbReference type="GO" id="GO:0004672">
    <property type="term" value="F:protein kinase activity"/>
    <property type="evidence" value="ECO:0007669"/>
    <property type="project" value="InterPro"/>
</dbReference>
<dbReference type="Proteomes" id="UP000654075">
    <property type="component" value="Unassembled WGS sequence"/>
</dbReference>
<dbReference type="InterPro" id="IPR000719">
    <property type="entry name" value="Prot_kinase_dom"/>
</dbReference>
<dbReference type="InterPro" id="IPR008271">
    <property type="entry name" value="Ser/Thr_kinase_AS"/>
</dbReference>
<feature type="domain" description="Protein kinase" evidence="4">
    <location>
        <begin position="69"/>
        <end position="338"/>
    </location>
</feature>
<protein>
    <recommendedName>
        <fullName evidence="4">Protein kinase domain-containing protein</fullName>
    </recommendedName>
</protein>
<keyword evidence="7" id="KW-1185">Reference proteome</keyword>
<dbReference type="OrthoDB" id="347483at2759"/>
<keyword evidence="1" id="KW-0547">Nucleotide-binding</keyword>
<dbReference type="Proteomes" id="UP000626109">
    <property type="component" value="Unassembled WGS sequence"/>
</dbReference>
<evidence type="ECO:0000313" key="5">
    <source>
        <dbReference type="EMBL" id="CAE8590363.1"/>
    </source>
</evidence>
<dbReference type="PROSITE" id="PS00108">
    <property type="entry name" value="PROTEIN_KINASE_ST"/>
    <property type="match status" value="1"/>
</dbReference>
<proteinExistence type="predicted"/>
<dbReference type="SUPFAM" id="SSF56112">
    <property type="entry name" value="Protein kinase-like (PK-like)"/>
    <property type="match status" value="1"/>
</dbReference>
<organism evidence="5 7">
    <name type="scientific">Polarella glacialis</name>
    <name type="common">Dinoflagellate</name>
    <dbReference type="NCBI Taxonomy" id="89957"/>
    <lineage>
        <taxon>Eukaryota</taxon>
        <taxon>Sar</taxon>
        <taxon>Alveolata</taxon>
        <taxon>Dinophyceae</taxon>
        <taxon>Suessiales</taxon>
        <taxon>Suessiaceae</taxon>
        <taxon>Polarella</taxon>
    </lineage>
</organism>
<dbReference type="EMBL" id="CAJNNW010036468">
    <property type="protein sequence ID" value="CAE8734672.1"/>
    <property type="molecule type" value="Genomic_DNA"/>
</dbReference>
<accession>A0A813DVM6</accession>
<sequence length="346" mass="38722">MEPGMVPSAPAMARPEGMPAAPGPRRIRTASDTGLPKRPPSPDCLAEPIKAVTLDSWDLLFPCIASDQLRYEESVGRGNTFEVFRGTFNGKDVAIKKTSVGNRVQARKRHVMFSREAAILGKVKHPNLAVFYGVCFDEQELCVITEFCLGGCCHELLHHSSDMDLSWPQKLKMCRDVACAMHYLHSLQPQIIHRDLKSMNLFCAQFIFADTIPLIKVSDLGMARMKDLEEEWQRMTKAVGSCHWMAPEVMSGTYGVTADVYSYSMCLFEIICRLVPWPEDEGSDIIEAVLSGERPDVTEVPPDCPAKLKDLMIACWAHDPTDRPTSREIIDILASVRLLKRIKEAL</sequence>
<dbReference type="Pfam" id="PF07714">
    <property type="entry name" value="PK_Tyr_Ser-Thr"/>
    <property type="match status" value="1"/>
</dbReference>
<dbReference type="InterPro" id="IPR011009">
    <property type="entry name" value="Kinase-like_dom_sf"/>
</dbReference>
<dbReference type="PROSITE" id="PS50011">
    <property type="entry name" value="PROTEIN_KINASE_DOM"/>
    <property type="match status" value="1"/>
</dbReference>
<dbReference type="AlphaFoldDB" id="A0A813DVM6"/>
<evidence type="ECO:0000313" key="6">
    <source>
        <dbReference type="EMBL" id="CAE8734672.1"/>
    </source>
</evidence>
<dbReference type="InterPro" id="IPR051681">
    <property type="entry name" value="Ser/Thr_Kinases-Pseudokinases"/>
</dbReference>
<dbReference type="Gene3D" id="1.10.510.10">
    <property type="entry name" value="Transferase(Phosphotransferase) domain 1"/>
    <property type="match status" value="1"/>
</dbReference>
<keyword evidence="2" id="KW-0067">ATP-binding</keyword>
<dbReference type="InterPro" id="IPR001245">
    <property type="entry name" value="Ser-Thr/Tyr_kinase_cat_dom"/>
</dbReference>
<dbReference type="PANTHER" id="PTHR44329">
    <property type="entry name" value="SERINE/THREONINE-PROTEIN KINASE TNNI3K-RELATED"/>
    <property type="match status" value="1"/>
</dbReference>
<dbReference type="GO" id="GO:0005524">
    <property type="term" value="F:ATP binding"/>
    <property type="evidence" value="ECO:0007669"/>
    <property type="project" value="UniProtKB-KW"/>
</dbReference>
<dbReference type="OMA" id="PAMCEAG"/>
<evidence type="ECO:0000259" key="4">
    <source>
        <dbReference type="PROSITE" id="PS50011"/>
    </source>
</evidence>
<evidence type="ECO:0000256" key="2">
    <source>
        <dbReference type="ARBA" id="ARBA00022840"/>
    </source>
</evidence>
<dbReference type="SMART" id="SM00220">
    <property type="entry name" value="S_TKc"/>
    <property type="match status" value="1"/>
</dbReference>
<evidence type="ECO:0000256" key="1">
    <source>
        <dbReference type="ARBA" id="ARBA00022741"/>
    </source>
</evidence>
<reference evidence="5" key="1">
    <citation type="submission" date="2021-02" db="EMBL/GenBank/DDBJ databases">
        <authorList>
            <person name="Dougan E. K."/>
            <person name="Rhodes N."/>
            <person name="Thang M."/>
            <person name="Chan C."/>
        </authorList>
    </citation>
    <scope>NUCLEOTIDE SEQUENCE</scope>
</reference>
<feature type="region of interest" description="Disordered" evidence="3">
    <location>
        <begin position="1"/>
        <end position="42"/>
    </location>
</feature>
<dbReference type="EMBL" id="CAJNNV010004234">
    <property type="protein sequence ID" value="CAE8590363.1"/>
    <property type="molecule type" value="Genomic_DNA"/>
</dbReference>
<dbReference type="CDD" id="cd13999">
    <property type="entry name" value="STKc_MAP3K-like"/>
    <property type="match status" value="1"/>
</dbReference>